<dbReference type="Proteomes" id="UP000433104">
    <property type="component" value="Unassembled WGS sequence"/>
</dbReference>
<proteinExistence type="predicted"/>
<evidence type="ECO:0000259" key="2">
    <source>
        <dbReference type="Pfam" id="PF01551"/>
    </source>
</evidence>
<keyword evidence="4" id="KW-1185">Reference proteome</keyword>
<dbReference type="InterPro" id="IPR011055">
    <property type="entry name" value="Dup_hybrid_motif"/>
</dbReference>
<gene>
    <name evidence="3" type="ORF">GRI38_03830</name>
</gene>
<evidence type="ECO:0000313" key="4">
    <source>
        <dbReference type="Proteomes" id="UP000433104"/>
    </source>
</evidence>
<dbReference type="PANTHER" id="PTHR21666">
    <property type="entry name" value="PEPTIDASE-RELATED"/>
    <property type="match status" value="1"/>
</dbReference>
<organism evidence="3 4">
    <name type="scientific">Parapontixanthobacter aurantiacus</name>
    <dbReference type="NCBI Taxonomy" id="1463599"/>
    <lineage>
        <taxon>Bacteria</taxon>
        <taxon>Pseudomonadati</taxon>
        <taxon>Pseudomonadota</taxon>
        <taxon>Alphaproteobacteria</taxon>
        <taxon>Sphingomonadales</taxon>
        <taxon>Erythrobacteraceae</taxon>
        <taxon>Parapontixanthobacter</taxon>
    </lineage>
</organism>
<dbReference type="AlphaFoldDB" id="A0A844ZD73"/>
<dbReference type="InterPro" id="IPR050570">
    <property type="entry name" value="Cell_wall_metabolism_enzyme"/>
</dbReference>
<evidence type="ECO:0000313" key="3">
    <source>
        <dbReference type="EMBL" id="MXO85153.1"/>
    </source>
</evidence>
<name>A0A844ZD73_9SPHN</name>
<dbReference type="PANTHER" id="PTHR21666:SF270">
    <property type="entry name" value="MUREIN HYDROLASE ACTIVATOR ENVC"/>
    <property type="match status" value="1"/>
</dbReference>
<sequence>MALPIVDRMLTIVATATLTSAVWIIFGGTLMENASGESQRDKTRPAEAVGQSPPAAQLTEAAILSGSAPNPVLDREAPVAPSADETRNLLVPVLNIRRSDLVDTYEHSRGEGERLHEAIDIMAPKGTSVVAAGPGTIERLFFSDRGGNTIYVRSLDGRTIHYYAHLDDYARGLREGQRITRGQRLGTVGSSGNAEADAPHLHFQILRTTPESEWWEPASPINPYPLLSGS</sequence>
<accession>A0A844ZD73</accession>
<feature type="domain" description="M23ase beta-sheet core" evidence="2">
    <location>
        <begin position="115"/>
        <end position="207"/>
    </location>
</feature>
<dbReference type="EMBL" id="WTYW01000001">
    <property type="protein sequence ID" value="MXO85153.1"/>
    <property type="molecule type" value="Genomic_DNA"/>
</dbReference>
<dbReference type="RefSeq" id="WP_160681579.1">
    <property type="nucleotide sequence ID" value="NZ_WTYW01000001.1"/>
</dbReference>
<dbReference type="Pfam" id="PF01551">
    <property type="entry name" value="Peptidase_M23"/>
    <property type="match status" value="1"/>
</dbReference>
<reference evidence="3 4" key="1">
    <citation type="submission" date="2019-12" db="EMBL/GenBank/DDBJ databases">
        <title>Genomic-based taxomic classification of the family Erythrobacteraceae.</title>
        <authorList>
            <person name="Xu L."/>
        </authorList>
    </citation>
    <scope>NUCLEOTIDE SEQUENCE [LARGE SCALE GENOMIC DNA]</scope>
    <source>
        <strain evidence="3 4">MCCC 1A09962</strain>
    </source>
</reference>
<dbReference type="OrthoDB" id="9800107at2"/>
<dbReference type="Gene3D" id="2.70.70.10">
    <property type="entry name" value="Glucose Permease (Domain IIA)"/>
    <property type="match status" value="1"/>
</dbReference>
<comment type="caution">
    <text evidence="3">The sequence shown here is derived from an EMBL/GenBank/DDBJ whole genome shotgun (WGS) entry which is preliminary data.</text>
</comment>
<protein>
    <submittedName>
        <fullName evidence="3">Peptidoglycan DD-metalloendopeptidase family protein</fullName>
    </submittedName>
</protein>
<dbReference type="SUPFAM" id="SSF51261">
    <property type="entry name" value="Duplicated hybrid motif"/>
    <property type="match status" value="1"/>
</dbReference>
<dbReference type="GO" id="GO:0004222">
    <property type="term" value="F:metalloendopeptidase activity"/>
    <property type="evidence" value="ECO:0007669"/>
    <property type="project" value="TreeGrafter"/>
</dbReference>
<feature type="region of interest" description="Disordered" evidence="1">
    <location>
        <begin position="35"/>
        <end position="54"/>
    </location>
</feature>
<dbReference type="CDD" id="cd12797">
    <property type="entry name" value="M23_peptidase"/>
    <property type="match status" value="1"/>
</dbReference>
<dbReference type="InterPro" id="IPR016047">
    <property type="entry name" value="M23ase_b-sheet_dom"/>
</dbReference>
<evidence type="ECO:0000256" key="1">
    <source>
        <dbReference type="SAM" id="MobiDB-lite"/>
    </source>
</evidence>